<dbReference type="InterPro" id="IPR000675">
    <property type="entry name" value="Cutinase/axe"/>
</dbReference>
<keyword evidence="2" id="KW-0719">Serine esterase</keyword>
<gene>
    <name evidence="5" type="ORF">IFM12276_35170</name>
</gene>
<dbReference type="Pfam" id="PF01083">
    <property type="entry name" value="Cutinase"/>
    <property type="match status" value="1"/>
</dbReference>
<dbReference type="Gene3D" id="3.40.50.1820">
    <property type="entry name" value="alpha/beta hydrolase"/>
    <property type="match status" value="1"/>
</dbReference>
<dbReference type="PANTHER" id="PTHR33630:SF9">
    <property type="entry name" value="CUTINASE 4"/>
    <property type="match status" value="1"/>
</dbReference>
<name>A0ABM8CZN1_9NOCA</name>
<proteinExistence type="inferred from homology"/>
<evidence type="ECO:0000313" key="6">
    <source>
        <dbReference type="Proteomes" id="UP001317870"/>
    </source>
</evidence>
<sequence length="309" mass="31958">MDELVLRGAWKTIAAVCLAAAVTTSLQLGVVSVAEGAPPHCPALYAVAIPGTWETSSTGAGKGMLAVSLNDLPGDVEVDYVGYAATAFPWESEVYGRSKQEAIDKARGLVSGMAQACDVTRIALLGYSQGADAAGDLAAEIGTGRGVVPPHRVVLVGLISDPRRSPGDTLIGPPVPGAGAAGPRIGGFGRLAARTYTFCVAGDLYCAMPDGDFAGRIAGFFVQLSNPDPAQLGSYQQQATEIIGDALAAGGLGLLSDQLNASAYEQRKRQIDDFLRSGIHQSYPSYAIGPDAATPLTWLRQRLIEATGP</sequence>
<comment type="similarity">
    <text evidence="1">Belongs to the cutinase family.</text>
</comment>
<evidence type="ECO:0000256" key="2">
    <source>
        <dbReference type="ARBA" id="ARBA00022487"/>
    </source>
</evidence>
<reference evidence="5 6" key="1">
    <citation type="submission" date="2022-11" db="EMBL/GenBank/DDBJ databases">
        <title>Genome Sequencing of Nocardia sp. ON39_IFM12276 and assembly.</title>
        <authorList>
            <person name="Shimojima M."/>
            <person name="Toyokawa M."/>
            <person name="Uesaka K."/>
        </authorList>
    </citation>
    <scope>NUCLEOTIDE SEQUENCE [LARGE SCALE GENOMIC DNA]</scope>
    <source>
        <strain evidence="5 6">IFM 12276</strain>
    </source>
</reference>
<accession>A0ABM8CZN1</accession>
<dbReference type="SMART" id="SM01110">
    <property type="entry name" value="Cutinase"/>
    <property type="match status" value="1"/>
</dbReference>
<evidence type="ECO:0000256" key="1">
    <source>
        <dbReference type="ARBA" id="ARBA00007534"/>
    </source>
</evidence>
<evidence type="ECO:0000313" key="5">
    <source>
        <dbReference type="EMBL" id="BDU00489.1"/>
    </source>
</evidence>
<evidence type="ECO:0008006" key="7">
    <source>
        <dbReference type="Google" id="ProtNLM"/>
    </source>
</evidence>
<keyword evidence="3" id="KW-0378">Hydrolase</keyword>
<keyword evidence="6" id="KW-1185">Reference proteome</keyword>
<protein>
    <recommendedName>
        <fullName evidence="7">Cutinase family protein</fullName>
    </recommendedName>
</protein>
<dbReference type="Proteomes" id="UP001317870">
    <property type="component" value="Chromosome"/>
</dbReference>
<dbReference type="SUPFAM" id="SSF53474">
    <property type="entry name" value="alpha/beta-Hydrolases"/>
    <property type="match status" value="1"/>
</dbReference>
<evidence type="ECO:0000256" key="4">
    <source>
        <dbReference type="ARBA" id="ARBA00023157"/>
    </source>
</evidence>
<evidence type="ECO:0000256" key="3">
    <source>
        <dbReference type="ARBA" id="ARBA00022801"/>
    </source>
</evidence>
<dbReference type="InterPro" id="IPR029058">
    <property type="entry name" value="AB_hydrolase_fold"/>
</dbReference>
<keyword evidence="4" id="KW-1015">Disulfide bond</keyword>
<dbReference type="EMBL" id="AP026978">
    <property type="protein sequence ID" value="BDU00489.1"/>
    <property type="molecule type" value="Genomic_DNA"/>
</dbReference>
<dbReference type="RefSeq" id="WP_281873334.1">
    <property type="nucleotide sequence ID" value="NZ_AP026978.1"/>
</dbReference>
<organism evidence="5 6">
    <name type="scientific">Nocardia sputorum</name>
    <dbReference type="NCBI Taxonomy" id="2984338"/>
    <lineage>
        <taxon>Bacteria</taxon>
        <taxon>Bacillati</taxon>
        <taxon>Actinomycetota</taxon>
        <taxon>Actinomycetes</taxon>
        <taxon>Mycobacteriales</taxon>
        <taxon>Nocardiaceae</taxon>
        <taxon>Nocardia</taxon>
    </lineage>
</organism>
<dbReference type="PANTHER" id="PTHR33630">
    <property type="entry name" value="CUTINASE RV1984C-RELATED-RELATED"/>
    <property type="match status" value="1"/>
</dbReference>